<evidence type="ECO:0000256" key="1">
    <source>
        <dbReference type="SAM" id="Phobius"/>
    </source>
</evidence>
<dbReference type="GeneID" id="96999265"/>
<sequence>MEFMKYFFRGKEDGFVFDKYGMLHIVILIAFLTVAYLIINKKFNLNIASTNKKLLKIFASIILVDQIVLYLWQFGSGRFSFDMSLPLYHCRIAVFFLIFAVFTKIKFFKVMTIFWGFFGSLFALTMPDLYAYNFPHYTNFQFFIVHLILGWVVADLLFVENVSLNKKDLRNVLVFTNIFNLLLICVNFILKPIYSRINYGYMIAMPGGMPLFDSRILHAMTLVLLFNVGTFVLYKIFTLKDRKMNTWETTKSLVR</sequence>
<feature type="transmembrane region" description="Helical" evidence="1">
    <location>
        <begin position="216"/>
        <end position="237"/>
    </location>
</feature>
<gene>
    <name evidence="2" type="ORF">HMPREF9709_01298</name>
</gene>
<dbReference type="NCBIfam" id="TIGR02206">
    <property type="entry name" value="intg_mem_TP0381"/>
    <property type="match status" value="1"/>
</dbReference>
<keyword evidence="1" id="KW-1133">Transmembrane helix</keyword>
<evidence type="ECO:0000313" key="2">
    <source>
        <dbReference type="EMBL" id="EHR33254.1"/>
    </source>
</evidence>
<comment type="caution">
    <text evidence="2">The sequence shown here is derived from an EMBL/GenBank/DDBJ whole genome shotgun (WGS) entry which is preliminary data.</text>
</comment>
<accession>H3NPM6</accession>
<feature type="transmembrane region" description="Helical" evidence="1">
    <location>
        <begin position="54"/>
        <end position="73"/>
    </location>
</feature>
<dbReference type="STRING" id="883114.HMPREF9709_01298"/>
<keyword evidence="1" id="KW-0472">Membrane</keyword>
<proteinExistence type="predicted"/>
<protein>
    <recommendedName>
        <fullName evidence="4">TIGR02206 family protein</fullName>
    </recommendedName>
</protein>
<name>H3NPM6_9FIRM</name>
<feature type="transmembrane region" description="Helical" evidence="1">
    <location>
        <begin position="140"/>
        <end position="159"/>
    </location>
</feature>
<keyword evidence="3" id="KW-1185">Reference proteome</keyword>
<dbReference type="EMBL" id="AGEI01000024">
    <property type="protein sequence ID" value="EHR33254.1"/>
    <property type="molecule type" value="Genomic_DNA"/>
</dbReference>
<feature type="transmembrane region" description="Helical" evidence="1">
    <location>
        <begin position="114"/>
        <end position="134"/>
    </location>
</feature>
<dbReference type="RefSeq" id="WP_005398813.1">
    <property type="nucleotide sequence ID" value="NZ_JH601088.1"/>
</dbReference>
<feature type="transmembrane region" description="Helical" evidence="1">
    <location>
        <begin position="20"/>
        <end position="39"/>
    </location>
</feature>
<feature type="transmembrane region" description="Helical" evidence="1">
    <location>
        <begin position="85"/>
        <end position="102"/>
    </location>
</feature>
<organism evidence="2 3">
    <name type="scientific">Helcococcus kunzii ATCC 51366</name>
    <dbReference type="NCBI Taxonomy" id="883114"/>
    <lineage>
        <taxon>Bacteria</taxon>
        <taxon>Bacillati</taxon>
        <taxon>Bacillota</taxon>
        <taxon>Tissierellia</taxon>
        <taxon>Tissierellales</taxon>
        <taxon>Peptoniphilaceae</taxon>
        <taxon>Helcococcus</taxon>
    </lineage>
</organism>
<evidence type="ECO:0008006" key="4">
    <source>
        <dbReference type="Google" id="ProtNLM"/>
    </source>
</evidence>
<dbReference type="Proteomes" id="UP000004191">
    <property type="component" value="Unassembled WGS sequence"/>
</dbReference>
<dbReference type="InterPro" id="IPR011737">
    <property type="entry name" value="CHP02206_TP0381"/>
</dbReference>
<dbReference type="Pfam" id="PF14808">
    <property type="entry name" value="TMEM164"/>
    <property type="match status" value="1"/>
</dbReference>
<reference evidence="2 3" key="1">
    <citation type="submission" date="2012-01" db="EMBL/GenBank/DDBJ databases">
        <title>The Genome Sequence of Helcococcus kunzii ATCC 51366.</title>
        <authorList>
            <consortium name="The Broad Institute Genome Sequencing Platform"/>
            <person name="Earl A."/>
            <person name="Ward D."/>
            <person name="Feldgarden M."/>
            <person name="Gevers D."/>
            <person name="Huys G."/>
            <person name="Young S.K."/>
            <person name="Zeng Q."/>
            <person name="Gargeya S."/>
            <person name="Fitzgerald M."/>
            <person name="Haas B."/>
            <person name="Abouelleil A."/>
            <person name="Alvarado L."/>
            <person name="Arachchi H.M."/>
            <person name="Berlin A."/>
            <person name="Chapman S.B."/>
            <person name="Gearin G."/>
            <person name="Goldberg J."/>
            <person name="Griggs A."/>
            <person name="Gujja S."/>
            <person name="Hansen M."/>
            <person name="Heiman D."/>
            <person name="Howarth C."/>
            <person name="Larimer J."/>
            <person name="Lui A."/>
            <person name="MacDonald P.J.P."/>
            <person name="McCowen C."/>
            <person name="Montmayeur A."/>
            <person name="Murphy C."/>
            <person name="Neiman D."/>
            <person name="Pearson M."/>
            <person name="Priest M."/>
            <person name="Roberts A."/>
            <person name="Saif S."/>
            <person name="Shea T."/>
            <person name="Sisk P."/>
            <person name="Stolte C."/>
            <person name="Sykes S."/>
            <person name="Wortman J."/>
            <person name="Nusbaum C."/>
            <person name="Birren B."/>
        </authorList>
    </citation>
    <scope>NUCLEOTIDE SEQUENCE [LARGE SCALE GENOMIC DNA]</scope>
    <source>
        <strain evidence="2 3">ATCC 51366</strain>
    </source>
</reference>
<keyword evidence="1" id="KW-0812">Transmembrane</keyword>
<feature type="transmembrane region" description="Helical" evidence="1">
    <location>
        <begin position="171"/>
        <end position="190"/>
    </location>
</feature>
<dbReference type="OrthoDB" id="9813172at2"/>
<evidence type="ECO:0000313" key="3">
    <source>
        <dbReference type="Proteomes" id="UP000004191"/>
    </source>
</evidence>
<dbReference type="HOGENOM" id="CLU_088526_1_0_9"/>
<dbReference type="AlphaFoldDB" id="H3NPM6"/>
<dbReference type="eggNOG" id="COG5522">
    <property type="taxonomic scope" value="Bacteria"/>
</dbReference>